<dbReference type="Gene3D" id="1.10.287.1260">
    <property type="match status" value="1"/>
</dbReference>
<reference evidence="9 10" key="1">
    <citation type="submission" date="2018-07" db="EMBL/GenBank/DDBJ databases">
        <title>Genome sequencing of Runella.</title>
        <authorList>
            <person name="Baek M.-G."/>
            <person name="Yi H."/>
        </authorList>
    </citation>
    <scope>NUCLEOTIDE SEQUENCE [LARGE SCALE GENOMIC DNA]</scope>
    <source>
        <strain evidence="9 10">HYN0085</strain>
    </source>
</reference>
<accession>A0A344TG30</accession>
<feature type="domain" description="Mechanosensitive ion channel MscS" evidence="7">
    <location>
        <begin position="238"/>
        <end position="304"/>
    </location>
</feature>
<dbReference type="PANTHER" id="PTHR30221:SF1">
    <property type="entry name" value="SMALL-CONDUCTANCE MECHANOSENSITIVE CHANNEL"/>
    <property type="match status" value="1"/>
</dbReference>
<dbReference type="SUPFAM" id="SSF50182">
    <property type="entry name" value="Sm-like ribonucleoproteins"/>
    <property type="match status" value="1"/>
</dbReference>
<sequence length="397" mass="44924">MPNFRLIYTTFSGLLLTFFLVFHAQSQTFPTISPAQLFGDTTSSESFRGMYTQLGGYPTLSDCRTGKIVRILPKGAYQELKDIYKKARREKLSRVYVEIDGYYADKTKDQVVAQEIVLFQNIQVCPSQAKTFLVRLKTQFIEYSETLVEWGIKFGTALAILLLGFGLINWFDRPLKSFIDNRRRVDPSVKSFIKSLISIGLRLSVIMFSGAFLGLKVTGFVALFSAATLAIGFALQGSLSNFAGGFIILLMKQFKVGEKITSQNYTGVVRDILMFNTVLDTGDGRRVMIPNGPLLNNTIINHTRAGFEKRGLKIYTASDVDTEHLKSIIVEQMADVETVMQLALTPDVKITDWNGERLEITISYQTPTRRSEEIFEKVVQRLNNRLHQENLIFYTSM</sequence>
<evidence type="ECO:0000259" key="8">
    <source>
        <dbReference type="Pfam" id="PF17185"/>
    </source>
</evidence>
<evidence type="ECO:0000256" key="3">
    <source>
        <dbReference type="ARBA" id="ARBA00022692"/>
    </source>
</evidence>
<evidence type="ECO:0000256" key="4">
    <source>
        <dbReference type="ARBA" id="ARBA00022989"/>
    </source>
</evidence>
<dbReference type="InterPro" id="IPR045275">
    <property type="entry name" value="MscS_archaea/bacteria_type"/>
</dbReference>
<dbReference type="GO" id="GO:0016020">
    <property type="term" value="C:membrane"/>
    <property type="evidence" value="ECO:0007669"/>
    <property type="project" value="UniProtKB-SubCell"/>
</dbReference>
<dbReference type="Pfam" id="PF17185">
    <property type="entry name" value="NlpE_C"/>
    <property type="match status" value="1"/>
</dbReference>
<evidence type="ECO:0000256" key="1">
    <source>
        <dbReference type="ARBA" id="ARBA00004141"/>
    </source>
</evidence>
<feature type="transmembrane region" description="Helical" evidence="6">
    <location>
        <begin position="150"/>
        <end position="171"/>
    </location>
</feature>
<dbReference type="Gene3D" id="2.40.50.540">
    <property type="match status" value="1"/>
</dbReference>
<dbReference type="InterPro" id="IPR006685">
    <property type="entry name" value="MscS_channel_2nd"/>
</dbReference>
<dbReference type="Gene3D" id="2.30.30.60">
    <property type="match status" value="1"/>
</dbReference>
<proteinExistence type="inferred from homology"/>
<keyword evidence="5 6" id="KW-0472">Membrane</keyword>
<evidence type="ECO:0000313" key="10">
    <source>
        <dbReference type="Proteomes" id="UP000251993"/>
    </source>
</evidence>
<evidence type="ECO:0000256" key="6">
    <source>
        <dbReference type="SAM" id="Phobius"/>
    </source>
</evidence>
<dbReference type="InterPro" id="IPR023408">
    <property type="entry name" value="MscS_beta-dom_sf"/>
</dbReference>
<dbReference type="GO" id="GO:0008381">
    <property type="term" value="F:mechanosensitive monoatomic ion channel activity"/>
    <property type="evidence" value="ECO:0007669"/>
    <property type="project" value="InterPro"/>
</dbReference>
<evidence type="ECO:0000313" key="9">
    <source>
        <dbReference type="EMBL" id="AXE17601.1"/>
    </source>
</evidence>
<feature type="domain" description="NlpE C-terminal OB" evidence="8">
    <location>
        <begin position="44"/>
        <end position="123"/>
    </location>
</feature>
<dbReference type="InterPro" id="IPR011014">
    <property type="entry name" value="MscS_channel_TM-2"/>
</dbReference>
<feature type="transmembrane region" description="Helical" evidence="6">
    <location>
        <begin position="192"/>
        <end position="215"/>
    </location>
</feature>
<evidence type="ECO:0000256" key="5">
    <source>
        <dbReference type="ARBA" id="ARBA00023136"/>
    </source>
</evidence>
<dbReference type="RefSeq" id="WP_114066386.1">
    <property type="nucleotide sequence ID" value="NZ_CP030850.1"/>
</dbReference>
<dbReference type="OrthoDB" id="9809206at2"/>
<feature type="transmembrane region" description="Helical" evidence="6">
    <location>
        <begin position="221"/>
        <end position="250"/>
    </location>
</feature>
<dbReference type="Pfam" id="PF00924">
    <property type="entry name" value="MS_channel_2nd"/>
    <property type="match status" value="1"/>
</dbReference>
<dbReference type="Proteomes" id="UP000251993">
    <property type="component" value="Chromosome"/>
</dbReference>
<comment type="subcellular location">
    <subcellularLocation>
        <location evidence="1">Membrane</location>
        <topology evidence="1">Multi-pass membrane protein</topology>
    </subcellularLocation>
</comment>
<dbReference type="PANTHER" id="PTHR30221">
    <property type="entry name" value="SMALL-CONDUCTANCE MECHANOSENSITIVE CHANNEL"/>
    <property type="match status" value="1"/>
</dbReference>
<dbReference type="InterPro" id="IPR038139">
    <property type="entry name" value="NlpE_C_sf"/>
</dbReference>
<gene>
    <name evidence="9" type="ORF">DR864_07570</name>
</gene>
<keyword evidence="10" id="KW-1185">Reference proteome</keyword>
<dbReference type="AlphaFoldDB" id="A0A344TG30"/>
<organism evidence="9 10">
    <name type="scientific">Runella rosea</name>
    <dbReference type="NCBI Taxonomy" id="2259595"/>
    <lineage>
        <taxon>Bacteria</taxon>
        <taxon>Pseudomonadati</taxon>
        <taxon>Bacteroidota</taxon>
        <taxon>Cytophagia</taxon>
        <taxon>Cytophagales</taxon>
        <taxon>Spirosomataceae</taxon>
        <taxon>Runella</taxon>
    </lineage>
</organism>
<keyword evidence="3 6" id="KW-0812">Transmembrane</keyword>
<evidence type="ECO:0000259" key="7">
    <source>
        <dbReference type="Pfam" id="PF00924"/>
    </source>
</evidence>
<dbReference type="InterPro" id="IPR010920">
    <property type="entry name" value="LSM_dom_sf"/>
</dbReference>
<dbReference type="InterPro" id="IPR033450">
    <property type="entry name" value="NlpE_C"/>
</dbReference>
<comment type="similarity">
    <text evidence="2">Belongs to the MscS (TC 1.A.23) family.</text>
</comment>
<keyword evidence="4 6" id="KW-1133">Transmembrane helix</keyword>
<dbReference type="SUPFAM" id="SSF82861">
    <property type="entry name" value="Mechanosensitive channel protein MscS (YggB), transmembrane region"/>
    <property type="match status" value="1"/>
</dbReference>
<protein>
    <submittedName>
        <fullName evidence="9">Uncharacterized protein</fullName>
    </submittedName>
</protein>
<dbReference type="KEGG" id="run:DR864_07570"/>
<evidence type="ECO:0000256" key="2">
    <source>
        <dbReference type="ARBA" id="ARBA00008017"/>
    </source>
</evidence>
<dbReference type="EMBL" id="CP030850">
    <property type="protein sequence ID" value="AXE17601.1"/>
    <property type="molecule type" value="Genomic_DNA"/>
</dbReference>
<name>A0A344TG30_9BACT</name>